<dbReference type="PANTHER" id="PTHR36302:SF1">
    <property type="entry name" value="COPPER CHAPERONE PCU(A)C"/>
    <property type="match status" value="1"/>
</dbReference>
<dbReference type="Pfam" id="PF04314">
    <property type="entry name" value="PCuAC"/>
    <property type="match status" value="1"/>
</dbReference>
<dbReference type="RefSeq" id="WP_135225011.1">
    <property type="nucleotide sequence ID" value="NZ_CP132508.1"/>
</dbReference>
<dbReference type="Gene3D" id="2.60.40.1890">
    <property type="entry name" value="PCu(A)C copper chaperone"/>
    <property type="match status" value="1"/>
</dbReference>
<keyword evidence="2" id="KW-0732">Signal</keyword>
<evidence type="ECO:0000256" key="1">
    <source>
        <dbReference type="SAM" id="MobiDB-lite"/>
    </source>
</evidence>
<dbReference type="PROSITE" id="PS51257">
    <property type="entry name" value="PROKAR_LIPOPROTEIN"/>
    <property type="match status" value="1"/>
</dbReference>
<name>A0ABZ0QQ11_9FIRM</name>
<keyword evidence="4" id="KW-1185">Reference proteome</keyword>
<organism evidence="3 4">
    <name type="scientific">Thermaerobacter composti</name>
    <dbReference type="NCBI Taxonomy" id="554949"/>
    <lineage>
        <taxon>Bacteria</taxon>
        <taxon>Bacillati</taxon>
        <taxon>Bacillota</taxon>
        <taxon>Clostridia</taxon>
        <taxon>Eubacteriales</taxon>
        <taxon>Clostridiales Family XVII. Incertae Sedis</taxon>
        <taxon>Thermaerobacter</taxon>
    </lineage>
</organism>
<protein>
    <submittedName>
        <fullName evidence="3">Copper chaperone PCu(A)C</fullName>
    </submittedName>
</protein>
<dbReference type="Proteomes" id="UP001304683">
    <property type="component" value="Chromosome"/>
</dbReference>
<sequence length="186" mass="18897">MVRSWRNVMRFRFLVLAGAVAIVLGALAGCGGQAGSTRQPAPGGGAEQAGGPGVTITDAWVRAAAEGDMSAAYFTVTNQGQSAVRLTGVRTGVAGEAEVHESMQEGNTVRMQPVAAVEIPAGGRVTFAPGGYHVMLMDLKQTLHPGDRVDLTLVFEGGLEVPVTAEVRDTAGTSTGGGGGEHSGGH</sequence>
<dbReference type="PANTHER" id="PTHR36302">
    <property type="entry name" value="BLR7088 PROTEIN"/>
    <property type="match status" value="1"/>
</dbReference>
<feature type="signal peptide" evidence="2">
    <location>
        <begin position="1"/>
        <end position="28"/>
    </location>
</feature>
<feature type="chain" id="PRO_5045898757" evidence="2">
    <location>
        <begin position="29"/>
        <end position="186"/>
    </location>
</feature>
<dbReference type="InterPro" id="IPR058248">
    <property type="entry name" value="Lxx211020-like"/>
</dbReference>
<gene>
    <name evidence="3" type="ORF">Q5761_02655</name>
</gene>
<reference evidence="3 4" key="1">
    <citation type="submission" date="2023-08" db="EMBL/GenBank/DDBJ databases">
        <title>Genome sequence of Thermaerobacter compostii strain Ins1, a spore-forming filamentous bacterium isolated from a deep geothermal reservoir.</title>
        <authorList>
            <person name="Bregnard D."/>
            <person name="Gonzalez D."/>
            <person name="Junier P."/>
        </authorList>
    </citation>
    <scope>NUCLEOTIDE SEQUENCE [LARGE SCALE GENOMIC DNA]</scope>
    <source>
        <strain evidence="3 4">Ins1</strain>
    </source>
</reference>
<accession>A0ABZ0QQ11</accession>
<dbReference type="InterPro" id="IPR036182">
    <property type="entry name" value="PCuAC_sf"/>
</dbReference>
<feature type="compositionally biased region" description="Gly residues" evidence="1">
    <location>
        <begin position="174"/>
        <end position="186"/>
    </location>
</feature>
<dbReference type="InterPro" id="IPR007410">
    <property type="entry name" value="LpqE-like"/>
</dbReference>
<evidence type="ECO:0000313" key="3">
    <source>
        <dbReference type="EMBL" id="WPD19589.1"/>
    </source>
</evidence>
<dbReference type="EMBL" id="CP132508">
    <property type="protein sequence ID" value="WPD19589.1"/>
    <property type="molecule type" value="Genomic_DNA"/>
</dbReference>
<evidence type="ECO:0000256" key="2">
    <source>
        <dbReference type="SAM" id="SignalP"/>
    </source>
</evidence>
<feature type="region of interest" description="Disordered" evidence="1">
    <location>
        <begin position="166"/>
        <end position="186"/>
    </location>
</feature>
<dbReference type="SUPFAM" id="SSF110087">
    <property type="entry name" value="DR1885-like metal-binding protein"/>
    <property type="match status" value="1"/>
</dbReference>
<evidence type="ECO:0000313" key="4">
    <source>
        <dbReference type="Proteomes" id="UP001304683"/>
    </source>
</evidence>
<proteinExistence type="predicted"/>